<dbReference type="PROSITE" id="PS50102">
    <property type="entry name" value="RRM"/>
    <property type="match status" value="1"/>
</dbReference>
<dbReference type="Gene3D" id="3.30.70.330">
    <property type="match status" value="1"/>
</dbReference>
<dbReference type="GO" id="GO:0003729">
    <property type="term" value="F:mRNA binding"/>
    <property type="evidence" value="ECO:0007669"/>
    <property type="project" value="TreeGrafter"/>
</dbReference>
<dbReference type="InterPro" id="IPR025715">
    <property type="entry name" value="FoP_C"/>
</dbReference>
<dbReference type="InterPro" id="IPR000504">
    <property type="entry name" value="RRM_dom"/>
</dbReference>
<feature type="region of interest" description="Disordered" evidence="3">
    <location>
        <begin position="187"/>
        <end position="257"/>
    </location>
</feature>
<dbReference type="SMART" id="SM00360">
    <property type="entry name" value="RRM"/>
    <property type="match status" value="1"/>
</dbReference>
<evidence type="ECO:0000313" key="5">
    <source>
        <dbReference type="Proteomes" id="UP000694867"/>
    </source>
</evidence>
<evidence type="ECO:0000259" key="4">
    <source>
        <dbReference type="PROSITE" id="PS50102"/>
    </source>
</evidence>
<sequence>MVDKVDMSLDDIIKSNRSSFKTGRGGRGGPRRGGGGARPRGARAVGPARKAFSTGAGRKFAPKGSPAKKNNGSSGDRWQHDKFRGPAANGTAPNRDGSSKLTISNLHYGVSDADIRELFNEFGALKKAAVHYDRSGRSLGTADVIFERRTDALRAMKQYNDVPLDGRPMKIEIVIDKPVAGGKVLAGRIGKKPAAPVRPQAQRPQRGGGRPGRQGAGRGGRGGAAGAGAKRAPAKKTPTKEQLDAELDAYVSKMDTN</sequence>
<feature type="compositionally biased region" description="Low complexity" evidence="3">
    <location>
        <begin position="192"/>
        <end position="205"/>
    </location>
</feature>
<feature type="compositionally biased region" description="Basic and acidic residues" evidence="3">
    <location>
        <begin position="1"/>
        <end position="14"/>
    </location>
</feature>
<proteinExistence type="predicted"/>
<dbReference type="Pfam" id="PF13865">
    <property type="entry name" value="FoP_duplication"/>
    <property type="match status" value="1"/>
</dbReference>
<dbReference type="SMART" id="SM01218">
    <property type="entry name" value="FoP_duplication"/>
    <property type="match status" value="1"/>
</dbReference>
<name>A0AAJ6QW76_9ACAR</name>
<evidence type="ECO:0000256" key="1">
    <source>
        <dbReference type="ARBA" id="ARBA00022884"/>
    </source>
</evidence>
<dbReference type="KEGG" id="goe:100902704"/>
<dbReference type="RefSeq" id="XP_003745887.1">
    <property type="nucleotide sequence ID" value="XM_003745839.1"/>
</dbReference>
<evidence type="ECO:0000256" key="3">
    <source>
        <dbReference type="SAM" id="MobiDB-lite"/>
    </source>
</evidence>
<dbReference type="CDD" id="cd12680">
    <property type="entry name" value="RRM_THOC4"/>
    <property type="match status" value="1"/>
</dbReference>
<feature type="compositionally biased region" description="Gly residues" evidence="3">
    <location>
        <begin position="206"/>
        <end position="226"/>
    </location>
</feature>
<dbReference type="SUPFAM" id="SSF54928">
    <property type="entry name" value="RNA-binding domain, RBD"/>
    <property type="match status" value="1"/>
</dbReference>
<dbReference type="Pfam" id="PF00076">
    <property type="entry name" value="RRM_1"/>
    <property type="match status" value="1"/>
</dbReference>
<dbReference type="PANTHER" id="PTHR19965:SF82">
    <property type="entry name" value="THO COMPLEX SUBUNIT 4"/>
    <property type="match status" value="1"/>
</dbReference>
<organism evidence="5 6">
    <name type="scientific">Galendromus occidentalis</name>
    <name type="common">western predatory mite</name>
    <dbReference type="NCBI Taxonomy" id="34638"/>
    <lineage>
        <taxon>Eukaryota</taxon>
        <taxon>Metazoa</taxon>
        <taxon>Ecdysozoa</taxon>
        <taxon>Arthropoda</taxon>
        <taxon>Chelicerata</taxon>
        <taxon>Arachnida</taxon>
        <taxon>Acari</taxon>
        <taxon>Parasitiformes</taxon>
        <taxon>Mesostigmata</taxon>
        <taxon>Gamasina</taxon>
        <taxon>Phytoseioidea</taxon>
        <taxon>Phytoseiidae</taxon>
        <taxon>Typhlodrominae</taxon>
        <taxon>Galendromus</taxon>
    </lineage>
</organism>
<dbReference type="InterPro" id="IPR051229">
    <property type="entry name" value="ALYREF_mRNA_export"/>
</dbReference>
<dbReference type="InterPro" id="IPR012677">
    <property type="entry name" value="Nucleotide-bd_a/b_plait_sf"/>
</dbReference>
<dbReference type="GO" id="GO:0005634">
    <property type="term" value="C:nucleus"/>
    <property type="evidence" value="ECO:0007669"/>
    <property type="project" value="TreeGrafter"/>
</dbReference>
<dbReference type="Proteomes" id="UP000694867">
    <property type="component" value="Unplaced"/>
</dbReference>
<dbReference type="AlphaFoldDB" id="A0AAJ6QW76"/>
<accession>A0AAJ6QW76</accession>
<keyword evidence="5" id="KW-1185">Reference proteome</keyword>
<evidence type="ECO:0000313" key="6">
    <source>
        <dbReference type="RefSeq" id="XP_003745887.1"/>
    </source>
</evidence>
<gene>
    <name evidence="6" type="primary">LOC100902704</name>
</gene>
<dbReference type="PANTHER" id="PTHR19965">
    <property type="entry name" value="RNA AND EXPORT FACTOR BINDING PROTEIN"/>
    <property type="match status" value="1"/>
</dbReference>
<reference evidence="6" key="1">
    <citation type="submission" date="2025-08" db="UniProtKB">
        <authorList>
            <consortium name="RefSeq"/>
        </authorList>
    </citation>
    <scope>IDENTIFICATION</scope>
</reference>
<feature type="compositionally biased region" description="Gly residues" evidence="3">
    <location>
        <begin position="23"/>
        <end position="38"/>
    </location>
</feature>
<dbReference type="GO" id="GO:0006406">
    <property type="term" value="P:mRNA export from nucleus"/>
    <property type="evidence" value="ECO:0007669"/>
    <property type="project" value="TreeGrafter"/>
</dbReference>
<dbReference type="CTD" id="44029"/>
<keyword evidence="1 2" id="KW-0694">RNA-binding</keyword>
<dbReference type="InterPro" id="IPR035979">
    <property type="entry name" value="RBD_domain_sf"/>
</dbReference>
<evidence type="ECO:0000256" key="2">
    <source>
        <dbReference type="PROSITE-ProRule" id="PRU00176"/>
    </source>
</evidence>
<protein>
    <submittedName>
        <fullName evidence="6">Aly/REF export factor 2</fullName>
    </submittedName>
</protein>
<dbReference type="GeneID" id="100902704"/>
<feature type="region of interest" description="Disordered" evidence="3">
    <location>
        <begin position="1"/>
        <end position="99"/>
    </location>
</feature>
<feature type="domain" description="RRM" evidence="4">
    <location>
        <begin position="99"/>
        <end position="176"/>
    </location>
</feature>